<dbReference type="SMART" id="SM00409">
    <property type="entry name" value="IG"/>
    <property type="match status" value="1"/>
</dbReference>
<feature type="domain" description="Immunoglobulin" evidence="8">
    <location>
        <begin position="21"/>
        <end position="127"/>
    </location>
</feature>
<dbReference type="SUPFAM" id="SSF48726">
    <property type="entry name" value="Immunoglobulin"/>
    <property type="match status" value="1"/>
</dbReference>
<evidence type="ECO:0000313" key="10">
    <source>
        <dbReference type="Proteomes" id="UP000472262"/>
    </source>
</evidence>
<keyword evidence="2" id="KW-1003">Cell membrane</keyword>
<evidence type="ECO:0000256" key="2">
    <source>
        <dbReference type="ARBA" id="ARBA00022475"/>
    </source>
</evidence>
<dbReference type="PANTHER" id="PTHR19433:SF133">
    <property type="entry name" value="IMMUNE-TYPE RECEPTOR 5 PRECURSOR-RELATED"/>
    <property type="match status" value="1"/>
</dbReference>
<dbReference type="InterPro" id="IPR013106">
    <property type="entry name" value="Ig_V-set"/>
</dbReference>
<evidence type="ECO:0000256" key="6">
    <source>
        <dbReference type="ARBA" id="ARBA00023157"/>
    </source>
</evidence>
<dbReference type="Proteomes" id="UP000472262">
    <property type="component" value="Unassembled WGS sequence"/>
</dbReference>
<protein>
    <submittedName>
        <fullName evidence="9">Novel immune-type receptor 3b</fullName>
    </submittedName>
</protein>
<keyword evidence="3" id="KW-0732">Signal</keyword>
<reference evidence="9" key="2">
    <citation type="submission" date="2025-09" db="UniProtKB">
        <authorList>
            <consortium name="Ensembl"/>
        </authorList>
    </citation>
    <scope>IDENTIFICATION</scope>
</reference>
<dbReference type="InterPro" id="IPR052051">
    <property type="entry name" value="TCR_complex_component"/>
</dbReference>
<keyword evidence="7" id="KW-0325">Glycoprotein</keyword>
<keyword evidence="5" id="KW-0472">Membrane</keyword>
<dbReference type="OMA" id="NSAPTYH"/>
<dbReference type="Pfam" id="PF07686">
    <property type="entry name" value="V-set"/>
    <property type="match status" value="1"/>
</dbReference>
<accession>A0A672K3S5</accession>
<dbReference type="InParanoid" id="A0A672K3S5"/>
<organism evidence="9 10">
    <name type="scientific">Sinocyclocheilus grahami</name>
    <name type="common">Dianchi golden-line fish</name>
    <name type="synonym">Barbus grahami</name>
    <dbReference type="NCBI Taxonomy" id="75366"/>
    <lineage>
        <taxon>Eukaryota</taxon>
        <taxon>Metazoa</taxon>
        <taxon>Chordata</taxon>
        <taxon>Craniata</taxon>
        <taxon>Vertebrata</taxon>
        <taxon>Euteleostomi</taxon>
        <taxon>Actinopterygii</taxon>
        <taxon>Neopterygii</taxon>
        <taxon>Teleostei</taxon>
        <taxon>Ostariophysi</taxon>
        <taxon>Cypriniformes</taxon>
        <taxon>Cyprinidae</taxon>
        <taxon>Cyprininae</taxon>
        <taxon>Sinocyclocheilus</taxon>
    </lineage>
</organism>
<dbReference type="GO" id="GO:0002376">
    <property type="term" value="P:immune system process"/>
    <property type="evidence" value="ECO:0007669"/>
    <property type="project" value="UniProtKB-KW"/>
</dbReference>
<dbReference type="Ensembl" id="ENSSGRT00000006008.1">
    <property type="protein sequence ID" value="ENSSGRP00000005545.1"/>
    <property type="gene ID" value="ENSSGRG00000003623.1"/>
</dbReference>
<dbReference type="GO" id="GO:0005886">
    <property type="term" value="C:plasma membrane"/>
    <property type="evidence" value="ECO:0007669"/>
    <property type="project" value="UniProtKB-SubCell"/>
</dbReference>
<dbReference type="InterPro" id="IPR003599">
    <property type="entry name" value="Ig_sub"/>
</dbReference>
<name>A0A672K3S5_SINGR</name>
<dbReference type="AlphaFoldDB" id="A0A672K3S5"/>
<proteinExistence type="predicted"/>
<comment type="subcellular location">
    <subcellularLocation>
        <location evidence="1">Cell membrane</location>
    </subcellularLocation>
</comment>
<dbReference type="Gene3D" id="2.60.40.10">
    <property type="entry name" value="Immunoglobulins"/>
    <property type="match status" value="1"/>
</dbReference>
<evidence type="ECO:0000313" key="9">
    <source>
        <dbReference type="Ensembl" id="ENSSGRP00000005545.1"/>
    </source>
</evidence>
<evidence type="ECO:0000256" key="5">
    <source>
        <dbReference type="ARBA" id="ARBA00023136"/>
    </source>
</evidence>
<evidence type="ECO:0000256" key="4">
    <source>
        <dbReference type="ARBA" id="ARBA00022859"/>
    </source>
</evidence>
<reference evidence="9" key="1">
    <citation type="submission" date="2025-08" db="UniProtKB">
        <authorList>
            <consortium name="Ensembl"/>
        </authorList>
    </citation>
    <scope>IDENTIFICATION</scope>
</reference>
<evidence type="ECO:0000256" key="3">
    <source>
        <dbReference type="ARBA" id="ARBA00022729"/>
    </source>
</evidence>
<dbReference type="GO" id="GO:0009617">
    <property type="term" value="P:response to bacterium"/>
    <property type="evidence" value="ECO:0007669"/>
    <property type="project" value="TreeGrafter"/>
</dbReference>
<evidence type="ECO:0000256" key="7">
    <source>
        <dbReference type="ARBA" id="ARBA00023180"/>
    </source>
</evidence>
<dbReference type="CDD" id="cd00099">
    <property type="entry name" value="IgV"/>
    <property type="match status" value="1"/>
</dbReference>
<keyword evidence="6" id="KW-1015">Disulfide bond</keyword>
<evidence type="ECO:0000256" key="1">
    <source>
        <dbReference type="ARBA" id="ARBA00004236"/>
    </source>
</evidence>
<dbReference type="PANTHER" id="PTHR19433">
    <property type="entry name" value="T-CELL RECEPTOR ALPHA CHAIN V REGION-RELATED"/>
    <property type="match status" value="1"/>
</dbReference>
<sequence length="134" mass="15187">KINELFFLNGTYESENFIHQHPLLVAELGSSVILPCSHSDNFINSVSWYKHSFGKKPLLIAYSEHGSGSVTYQNGFNNTNKYCIRTGTCSFNLTIIHLEEYDFASYYCAVSFLNIIKFGEGTILLHKGELMTVF</sequence>
<evidence type="ECO:0000259" key="8">
    <source>
        <dbReference type="SMART" id="SM00409"/>
    </source>
</evidence>
<dbReference type="InterPro" id="IPR013783">
    <property type="entry name" value="Ig-like_fold"/>
</dbReference>
<dbReference type="InterPro" id="IPR036179">
    <property type="entry name" value="Ig-like_dom_sf"/>
</dbReference>
<keyword evidence="4" id="KW-0391">Immunity</keyword>
<keyword evidence="10" id="KW-1185">Reference proteome</keyword>